<dbReference type="EMBL" id="JAWDGP010000283">
    <property type="protein sequence ID" value="KAK3801782.1"/>
    <property type="molecule type" value="Genomic_DNA"/>
</dbReference>
<evidence type="ECO:0000313" key="3">
    <source>
        <dbReference type="Proteomes" id="UP001283361"/>
    </source>
</evidence>
<feature type="compositionally biased region" description="Basic and acidic residues" evidence="1">
    <location>
        <begin position="74"/>
        <end position="84"/>
    </location>
</feature>
<accession>A0AAE1ECD1</accession>
<name>A0AAE1ECD1_9GAST</name>
<protein>
    <submittedName>
        <fullName evidence="2">Uncharacterized protein</fullName>
    </submittedName>
</protein>
<evidence type="ECO:0000313" key="2">
    <source>
        <dbReference type="EMBL" id="KAK3801782.1"/>
    </source>
</evidence>
<feature type="compositionally biased region" description="Basic and acidic residues" evidence="1">
    <location>
        <begin position="15"/>
        <end position="30"/>
    </location>
</feature>
<reference evidence="2" key="1">
    <citation type="journal article" date="2023" name="G3 (Bethesda)">
        <title>A reference genome for the long-term kleptoplast-retaining sea slug Elysia crispata morphotype clarki.</title>
        <authorList>
            <person name="Eastman K.E."/>
            <person name="Pendleton A.L."/>
            <person name="Shaikh M.A."/>
            <person name="Suttiyut T."/>
            <person name="Ogas R."/>
            <person name="Tomko P."/>
            <person name="Gavelis G."/>
            <person name="Widhalm J.R."/>
            <person name="Wisecaver J.H."/>
        </authorList>
    </citation>
    <scope>NUCLEOTIDE SEQUENCE</scope>
    <source>
        <strain evidence="2">ECLA1</strain>
    </source>
</reference>
<sequence>MATRLFTPGVSAWDQDTRKWPHSREKEKNDQAWCQPVPQAVTLPRGVNNTSYLRLLFTVTLRAVAGGHAPGQNNRDEPRQESRAVAKQPEIETIVPPVHRFPIFERKEFFRMSGIA</sequence>
<feature type="region of interest" description="Disordered" evidence="1">
    <location>
        <begin position="1"/>
        <end position="32"/>
    </location>
</feature>
<feature type="region of interest" description="Disordered" evidence="1">
    <location>
        <begin position="66"/>
        <end position="87"/>
    </location>
</feature>
<dbReference type="Proteomes" id="UP001283361">
    <property type="component" value="Unassembled WGS sequence"/>
</dbReference>
<keyword evidence="3" id="KW-1185">Reference proteome</keyword>
<gene>
    <name evidence="2" type="ORF">RRG08_048369</name>
</gene>
<proteinExistence type="predicted"/>
<evidence type="ECO:0000256" key="1">
    <source>
        <dbReference type="SAM" id="MobiDB-lite"/>
    </source>
</evidence>
<organism evidence="2 3">
    <name type="scientific">Elysia crispata</name>
    <name type="common">lettuce slug</name>
    <dbReference type="NCBI Taxonomy" id="231223"/>
    <lineage>
        <taxon>Eukaryota</taxon>
        <taxon>Metazoa</taxon>
        <taxon>Spiralia</taxon>
        <taxon>Lophotrochozoa</taxon>
        <taxon>Mollusca</taxon>
        <taxon>Gastropoda</taxon>
        <taxon>Heterobranchia</taxon>
        <taxon>Euthyneura</taxon>
        <taxon>Panpulmonata</taxon>
        <taxon>Sacoglossa</taxon>
        <taxon>Placobranchoidea</taxon>
        <taxon>Plakobranchidae</taxon>
        <taxon>Elysia</taxon>
    </lineage>
</organism>
<dbReference type="AlphaFoldDB" id="A0AAE1ECD1"/>
<comment type="caution">
    <text evidence="2">The sequence shown here is derived from an EMBL/GenBank/DDBJ whole genome shotgun (WGS) entry which is preliminary data.</text>
</comment>